<dbReference type="SUPFAM" id="SSF88798">
    <property type="entry name" value="N-terminal, heterodimerisation domain of RBP7 (RpoE)"/>
    <property type="match status" value="1"/>
</dbReference>
<keyword evidence="5 6" id="KW-0539">Nucleus</keyword>
<dbReference type="OrthoDB" id="10256606at2759"/>
<dbReference type="InterPro" id="IPR012340">
    <property type="entry name" value="NA-bd_OB-fold"/>
</dbReference>
<dbReference type="NCBIfam" id="TIGR00448">
    <property type="entry name" value="rpoE"/>
    <property type="match status" value="1"/>
</dbReference>
<evidence type="ECO:0000256" key="6">
    <source>
        <dbReference type="RuleBase" id="RU369086"/>
    </source>
</evidence>
<feature type="domain" description="RNA polymerase III subunit Rpc25" evidence="8">
    <location>
        <begin position="83"/>
        <end position="209"/>
    </location>
</feature>
<sequence length="210" mass="24206">MFILTKIADLVRIPPDQFKRDTVSTIVHELNTKYANKIIPHLGLCITVYDVLEVDEGQLKPGDGAAFINVIFRALVFKPFVGEIITGWISQCTTEGIKVSLLGLFEDIFIPQNMMFENSYFSPKENAWVWPMDEDTKLYFDINEKIRFRVEQEVFVDVKPKSPKEKEIDEQLRAKQELTEEEKRILEKPPAYALLGSCQTDGTGLVSWWE</sequence>
<dbReference type="CDD" id="cd04330">
    <property type="entry name" value="RNAP_III_Rpc25_N"/>
    <property type="match status" value="1"/>
</dbReference>
<dbReference type="EMBL" id="CCBQ010000016">
    <property type="protein sequence ID" value="CDO92636.1"/>
    <property type="molecule type" value="Genomic_DNA"/>
</dbReference>
<evidence type="ECO:0000259" key="8">
    <source>
        <dbReference type="Pfam" id="PF08292"/>
    </source>
</evidence>
<gene>
    <name evidence="9" type="ORF">KLDO_g952</name>
</gene>
<reference evidence="9 10" key="1">
    <citation type="submission" date="2014-03" db="EMBL/GenBank/DDBJ databases">
        <title>The genome of Kluyveromyces dobzhanskii.</title>
        <authorList>
            <person name="Nystedt B."/>
            <person name="Astrom S."/>
        </authorList>
    </citation>
    <scope>NUCLEOTIDE SEQUENCE [LARGE SCALE GENOMIC DNA]</scope>
    <source>
        <strain evidence="9 10">CBS 2104</strain>
    </source>
</reference>
<evidence type="ECO:0000256" key="3">
    <source>
        <dbReference type="ARBA" id="ARBA00022478"/>
    </source>
</evidence>
<dbReference type="InterPro" id="IPR013238">
    <property type="entry name" value="RNA_pol_III_Rbc25"/>
</dbReference>
<comment type="subcellular location">
    <subcellularLocation>
        <location evidence="1 6">Nucleus</location>
    </subcellularLocation>
</comment>
<proteinExistence type="inferred from homology"/>
<dbReference type="FunFam" id="2.40.50.140:FF:000221">
    <property type="entry name" value="DNA-directed RNA polymerase III subunit"/>
    <property type="match status" value="1"/>
</dbReference>
<keyword evidence="3 6" id="KW-0240">DNA-directed RNA polymerase</keyword>
<comment type="similarity">
    <text evidence="2">Belongs to the eukaryotic RPB7/RPC8 RNA polymerase subunit family.</text>
</comment>
<dbReference type="Pfam" id="PF03876">
    <property type="entry name" value="SHS2_Rpb7-N"/>
    <property type="match status" value="1"/>
</dbReference>
<organism evidence="9 10">
    <name type="scientific">Kluyveromyces dobzhanskii CBS 2104</name>
    <dbReference type="NCBI Taxonomy" id="1427455"/>
    <lineage>
        <taxon>Eukaryota</taxon>
        <taxon>Fungi</taxon>
        <taxon>Dikarya</taxon>
        <taxon>Ascomycota</taxon>
        <taxon>Saccharomycotina</taxon>
        <taxon>Saccharomycetes</taxon>
        <taxon>Saccharomycetales</taxon>
        <taxon>Saccharomycetaceae</taxon>
        <taxon>Kluyveromyces</taxon>
    </lineage>
</organism>
<comment type="caution">
    <text evidence="9">The sequence shown here is derived from an EMBL/GenBank/DDBJ whole genome shotgun (WGS) entry which is preliminary data.</text>
</comment>
<keyword evidence="10" id="KW-1185">Reference proteome</keyword>
<dbReference type="InterPro" id="IPR004519">
    <property type="entry name" value="RNAP_E/RPC8"/>
</dbReference>
<dbReference type="GO" id="GO:0006384">
    <property type="term" value="P:transcription initiation at RNA polymerase III promoter"/>
    <property type="evidence" value="ECO:0007669"/>
    <property type="project" value="TreeGrafter"/>
</dbReference>
<dbReference type="PANTHER" id="PTHR12709:SF1">
    <property type="entry name" value="DNA-DIRECTED RNA POLYMERASE III SUBUNIT RPC8"/>
    <property type="match status" value="1"/>
</dbReference>
<dbReference type="InterPro" id="IPR005576">
    <property type="entry name" value="Rpb7-like_N"/>
</dbReference>
<dbReference type="GO" id="GO:0005666">
    <property type="term" value="C:RNA polymerase III complex"/>
    <property type="evidence" value="ECO:0007669"/>
    <property type="project" value="TreeGrafter"/>
</dbReference>
<evidence type="ECO:0000256" key="5">
    <source>
        <dbReference type="ARBA" id="ARBA00023242"/>
    </source>
</evidence>
<dbReference type="GO" id="GO:0003899">
    <property type="term" value="F:DNA-directed RNA polymerase activity"/>
    <property type="evidence" value="ECO:0007669"/>
    <property type="project" value="InterPro"/>
</dbReference>
<dbReference type="Pfam" id="PF08292">
    <property type="entry name" value="RNA_pol_Rbc25"/>
    <property type="match status" value="1"/>
</dbReference>
<feature type="domain" description="RNA polymerase Rpb7-like N-terminal" evidence="7">
    <location>
        <begin position="9"/>
        <end position="64"/>
    </location>
</feature>
<protein>
    <recommendedName>
        <fullName evidence="6">DNA-directed RNA polymerase subunit</fullName>
    </recommendedName>
</protein>
<evidence type="ECO:0000256" key="4">
    <source>
        <dbReference type="ARBA" id="ARBA00023163"/>
    </source>
</evidence>
<dbReference type="InterPro" id="IPR036898">
    <property type="entry name" value="RNA_pol_Rpb7-like_N_sf"/>
</dbReference>
<evidence type="ECO:0000256" key="2">
    <source>
        <dbReference type="ARBA" id="ARBA00009307"/>
    </source>
</evidence>
<dbReference type="PANTHER" id="PTHR12709">
    <property type="entry name" value="DNA-DIRECTED RNA POLYMERASE II, III"/>
    <property type="match status" value="1"/>
</dbReference>
<accession>A0A0A8L0Q7</accession>
<dbReference type="Proteomes" id="UP000031516">
    <property type="component" value="Unassembled WGS sequence"/>
</dbReference>
<evidence type="ECO:0000256" key="1">
    <source>
        <dbReference type="ARBA" id="ARBA00004123"/>
    </source>
</evidence>
<evidence type="ECO:0000313" key="10">
    <source>
        <dbReference type="Proteomes" id="UP000031516"/>
    </source>
</evidence>
<dbReference type="AlphaFoldDB" id="A0A0A8L0Q7"/>
<dbReference type="SUPFAM" id="SSF50249">
    <property type="entry name" value="Nucleic acid-binding proteins"/>
    <property type="match status" value="1"/>
</dbReference>
<dbReference type="Gene3D" id="2.40.50.140">
    <property type="entry name" value="Nucleic acid-binding proteins"/>
    <property type="match status" value="1"/>
</dbReference>
<dbReference type="GO" id="GO:0003677">
    <property type="term" value="F:DNA binding"/>
    <property type="evidence" value="ECO:0007669"/>
    <property type="project" value="InterPro"/>
</dbReference>
<dbReference type="InterPro" id="IPR045113">
    <property type="entry name" value="Rpb7-like"/>
</dbReference>
<evidence type="ECO:0000259" key="7">
    <source>
        <dbReference type="Pfam" id="PF03876"/>
    </source>
</evidence>
<evidence type="ECO:0000313" key="9">
    <source>
        <dbReference type="EMBL" id="CDO92636.1"/>
    </source>
</evidence>
<name>A0A0A8L0Q7_9SACH</name>
<comment type="function">
    <text evidence="6">DNA-dependent RNA polymerase which catalyzes the transcription of DNA into RNA using the four ribonucleoside triphosphates as substrates.</text>
</comment>
<keyword evidence="4 6" id="KW-0804">Transcription</keyword>
<dbReference type="Gene3D" id="3.30.1490.120">
    <property type="entry name" value="RNA polymerase Rpb7-like, N-terminal domain"/>
    <property type="match status" value="1"/>
</dbReference>